<dbReference type="EMBL" id="JAOVZO020000003">
    <property type="protein sequence ID" value="MDC8011513.1"/>
    <property type="molecule type" value="Genomic_DNA"/>
</dbReference>
<organism evidence="1 2">
    <name type="scientific">Tahibacter soli</name>
    <dbReference type="NCBI Taxonomy" id="2983605"/>
    <lineage>
        <taxon>Bacteria</taxon>
        <taxon>Pseudomonadati</taxon>
        <taxon>Pseudomonadota</taxon>
        <taxon>Gammaproteobacteria</taxon>
        <taxon>Lysobacterales</taxon>
        <taxon>Rhodanobacteraceae</taxon>
        <taxon>Tahibacter</taxon>
    </lineage>
</organism>
<evidence type="ECO:0000313" key="1">
    <source>
        <dbReference type="EMBL" id="MDC8011513.1"/>
    </source>
</evidence>
<comment type="caution">
    <text evidence="1">The sequence shown here is derived from an EMBL/GenBank/DDBJ whole genome shotgun (WGS) entry which is preliminary data.</text>
</comment>
<protein>
    <submittedName>
        <fullName evidence="1">Uncharacterized protein</fullName>
    </submittedName>
</protein>
<reference evidence="1" key="1">
    <citation type="submission" date="2023-02" db="EMBL/GenBank/DDBJ databases">
        <title>Tahibacter soli sp. nov. isolated from soil.</title>
        <authorList>
            <person name="Baek J.H."/>
            <person name="Lee J.K."/>
            <person name="Choi D.G."/>
            <person name="Jeon C.O."/>
        </authorList>
    </citation>
    <scope>NUCLEOTIDE SEQUENCE</scope>
    <source>
        <strain evidence="1">BL</strain>
    </source>
</reference>
<gene>
    <name evidence="1" type="ORF">OD750_003010</name>
</gene>
<evidence type="ECO:0000313" key="2">
    <source>
        <dbReference type="Proteomes" id="UP001139971"/>
    </source>
</evidence>
<dbReference type="Proteomes" id="UP001139971">
    <property type="component" value="Unassembled WGS sequence"/>
</dbReference>
<accession>A0A9X3YIK0</accession>
<dbReference type="RefSeq" id="WP_263542735.1">
    <property type="nucleotide sequence ID" value="NZ_JAOVZO020000003.1"/>
</dbReference>
<keyword evidence="2" id="KW-1185">Reference proteome</keyword>
<proteinExistence type="predicted"/>
<dbReference type="AlphaFoldDB" id="A0A9X3YIK0"/>
<name>A0A9X3YIK0_9GAMM</name>
<sequence length="190" mass="19697">MLTTLVTAMLVQAIAASPGGTQRSADPLAALNATGVGVLSLPRDTIHLEPITVHELVGDTRQPSPEATVTGHYQNGAFVAQGALAPAPLPAVIRRPLQGLWRLDNPAGAPGSQRVRVALEGVDGSPGVLSSVDDPRQQLPVAVTQAAARQISLGPQIQATEGDIVLEIPTSALGSASRYRGRLVIRIEGY</sequence>